<dbReference type="NCBIfam" id="TIGR01351">
    <property type="entry name" value="adk"/>
    <property type="match status" value="1"/>
</dbReference>
<comment type="subunit">
    <text evidence="5 7">Monomer.</text>
</comment>
<feature type="binding site" evidence="5">
    <location>
        <position position="130"/>
    </location>
    <ligand>
        <name>ATP</name>
        <dbReference type="ChEBI" id="CHEBI:30616"/>
    </ligand>
</feature>
<name>A0A1G1YNP7_9BACT</name>
<protein>
    <recommendedName>
        <fullName evidence="5 7">Adenylate kinase</fullName>
        <shortName evidence="5">AK</shortName>
        <ecNumber evidence="5 7">2.7.4.3</ecNumber>
    </recommendedName>
    <alternativeName>
        <fullName evidence="5">ATP-AMP transphosphorylase</fullName>
    </alternativeName>
    <alternativeName>
        <fullName evidence="5">ATP:AMP phosphotransferase</fullName>
    </alternativeName>
    <alternativeName>
        <fullName evidence="5">Adenylate monophosphate kinase</fullName>
    </alternativeName>
</protein>
<comment type="similarity">
    <text evidence="5 6">Belongs to the adenylate kinase family.</text>
</comment>
<dbReference type="SUPFAM" id="SSF52540">
    <property type="entry name" value="P-loop containing nucleoside triphosphate hydrolases"/>
    <property type="match status" value="1"/>
</dbReference>
<keyword evidence="4 5" id="KW-0418">Kinase</keyword>
<keyword evidence="2 5" id="KW-0545">Nucleotide biosynthesis</keyword>
<keyword evidence="1 5" id="KW-0808">Transferase</keyword>
<keyword evidence="5 7" id="KW-0067">ATP-binding</keyword>
<organism evidence="9 10">
    <name type="scientific">Candidatus Buchananbacteria bacterium RIFCSPLOWO2_01_FULL_39_33</name>
    <dbReference type="NCBI Taxonomy" id="1797543"/>
    <lineage>
        <taxon>Bacteria</taxon>
        <taxon>Candidatus Buchananiibacteriota</taxon>
    </lineage>
</organism>
<dbReference type="GO" id="GO:0005524">
    <property type="term" value="F:ATP binding"/>
    <property type="evidence" value="ECO:0007669"/>
    <property type="project" value="UniProtKB-UniRule"/>
</dbReference>
<dbReference type="Gene3D" id="3.40.50.300">
    <property type="entry name" value="P-loop containing nucleotide triphosphate hydrolases"/>
    <property type="match status" value="1"/>
</dbReference>
<comment type="pathway">
    <text evidence="5">Purine metabolism; AMP biosynthesis via salvage pathway; AMP from ADP: step 1/1.</text>
</comment>
<dbReference type="InterPro" id="IPR006259">
    <property type="entry name" value="Adenyl_kin_sub"/>
</dbReference>
<accession>A0A1G1YNP7</accession>
<evidence type="ECO:0000256" key="6">
    <source>
        <dbReference type="RuleBase" id="RU003330"/>
    </source>
</evidence>
<dbReference type="InterPro" id="IPR027417">
    <property type="entry name" value="P-loop_NTPase"/>
</dbReference>
<dbReference type="InterPro" id="IPR007862">
    <property type="entry name" value="Adenylate_kinase_lid-dom"/>
</dbReference>
<comment type="domain">
    <text evidence="5">Consists of three domains, a large central CORE domain and two small peripheral domains, NMPbind and LID, which undergo movements during catalysis. The LID domain closes over the site of phosphoryl transfer upon ATP binding. Assembling and dissambling the active center during each catalytic cycle provides an effective means to prevent ATP hydrolysis.</text>
</comment>
<evidence type="ECO:0000256" key="3">
    <source>
        <dbReference type="ARBA" id="ARBA00022741"/>
    </source>
</evidence>
<dbReference type="PROSITE" id="PS00113">
    <property type="entry name" value="ADENYLATE_KINASE"/>
    <property type="match status" value="1"/>
</dbReference>
<reference evidence="9 10" key="1">
    <citation type="journal article" date="2016" name="Nat. Commun.">
        <title>Thousands of microbial genomes shed light on interconnected biogeochemical processes in an aquifer system.</title>
        <authorList>
            <person name="Anantharaman K."/>
            <person name="Brown C.T."/>
            <person name="Hug L.A."/>
            <person name="Sharon I."/>
            <person name="Castelle C.J."/>
            <person name="Probst A.J."/>
            <person name="Thomas B.C."/>
            <person name="Singh A."/>
            <person name="Wilkins M.J."/>
            <person name="Karaoz U."/>
            <person name="Brodie E.L."/>
            <person name="Williams K.H."/>
            <person name="Hubbard S.S."/>
            <person name="Banfield J.F."/>
        </authorList>
    </citation>
    <scope>NUCLEOTIDE SEQUENCE [LARGE SCALE GENOMIC DNA]</scope>
</reference>
<comment type="subcellular location">
    <subcellularLocation>
        <location evidence="5 7">Cytoplasm</location>
    </subcellularLocation>
</comment>
<comment type="catalytic activity">
    <reaction evidence="5 7">
        <text>AMP + ATP = 2 ADP</text>
        <dbReference type="Rhea" id="RHEA:12973"/>
        <dbReference type="ChEBI" id="CHEBI:30616"/>
        <dbReference type="ChEBI" id="CHEBI:456215"/>
        <dbReference type="ChEBI" id="CHEBI:456216"/>
        <dbReference type="EC" id="2.7.4.3"/>
    </reaction>
</comment>
<dbReference type="InterPro" id="IPR033690">
    <property type="entry name" value="Adenylat_kinase_CS"/>
</dbReference>
<dbReference type="AlphaFoldDB" id="A0A1G1YNP7"/>
<dbReference type="UniPathway" id="UPA00588">
    <property type="reaction ID" value="UER00649"/>
</dbReference>
<feature type="binding site" evidence="5">
    <location>
        <position position="100"/>
    </location>
    <ligand>
        <name>AMP</name>
        <dbReference type="ChEBI" id="CHEBI:456215"/>
    </ligand>
</feature>
<dbReference type="CDD" id="cd01428">
    <property type="entry name" value="ADK"/>
    <property type="match status" value="1"/>
</dbReference>
<dbReference type="FunFam" id="3.40.50.300:FF:000106">
    <property type="entry name" value="Adenylate kinase mitochondrial"/>
    <property type="match status" value="1"/>
</dbReference>
<dbReference type="GO" id="GO:0005737">
    <property type="term" value="C:cytoplasm"/>
    <property type="evidence" value="ECO:0007669"/>
    <property type="project" value="UniProtKB-SubCell"/>
</dbReference>
<keyword evidence="3 5" id="KW-0547">Nucleotide-binding</keyword>
<dbReference type="EMBL" id="MHIM01000006">
    <property type="protein sequence ID" value="OGY53057.1"/>
    <property type="molecule type" value="Genomic_DNA"/>
</dbReference>
<evidence type="ECO:0000313" key="10">
    <source>
        <dbReference type="Proteomes" id="UP000177376"/>
    </source>
</evidence>
<dbReference type="GO" id="GO:0044209">
    <property type="term" value="P:AMP salvage"/>
    <property type="evidence" value="ECO:0007669"/>
    <property type="project" value="UniProtKB-UniRule"/>
</dbReference>
<dbReference type="PANTHER" id="PTHR23359">
    <property type="entry name" value="NUCLEOTIDE KINASE"/>
    <property type="match status" value="1"/>
</dbReference>
<feature type="binding site" evidence="5">
    <location>
        <begin position="93"/>
        <end position="96"/>
    </location>
    <ligand>
        <name>AMP</name>
        <dbReference type="ChEBI" id="CHEBI:456215"/>
    </ligand>
</feature>
<feature type="binding site" evidence="5">
    <location>
        <begin position="17"/>
        <end position="22"/>
    </location>
    <ligand>
        <name>ATP</name>
        <dbReference type="ChEBI" id="CHEBI:30616"/>
    </ligand>
</feature>
<dbReference type="Pfam" id="PF05191">
    <property type="entry name" value="ADK_lid"/>
    <property type="match status" value="1"/>
</dbReference>
<evidence type="ECO:0000313" key="9">
    <source>
        <dbReference type="EMBL" id="OGY53057.1"/>
    </source>
</evidence>
<dbReference type="Pfam" id="PF00406">
    <property type="entry name" value="ADK"/>
    <property type="match status" value="1"/>
</dbReference>
<feature type="binding site" evidence="5">
    <location>
        <position position="38"/>
    </location>
    <ligand>
        <name>AMP</name>
        <dbReference type="ChEBI" id="CHEBI:456215"/>
    </ligand>
</feature>
<feature type="binding site" evidence="5">
    <location>
        <position position="162"/>
    </location>
    <ligand>
        <name>AMP</name>
        <dbReference type="ChEBI" id="CHEBI:456215"/>
    </ligand>
</feature>
<dbReference type="EC" id="2.7.4.3" evidence="5 7"/>
<evidence type="ECO:0000256" key="7">
    <source>
        <dbReference type="RuleBase" id="RU003331"/>
    </source>
</evidence>
<keyword evidence="5" id="KW-0963">Cytoplasm</keyword>
<evidence type="ECO:0000256" key="5">
    <source>
        <dbReference type="HAMAP-Rule" id="MF_00235"/>
    </source>
</evidence>
<proteinExistence type="inferred from homology"/>
<feature type="binding site" evidence="5">
    <location>
        <begin position="65"/>
        <end position="67"/>
    </location>
    <ligand>
        <name>AMP</name>
        <dbReference type="ChEBI" id="CHEBI:456215"/>
    </ligand>
</feature>
<sequence length="223" mass="25820">MAKDNKPFEIILFGPPASGKGTQAKLLAETFDIPHISTGHLLREVKADANNHLAKEIANLIDNGQLVADDLVNQMVVDRIKKNDCQAGFILDGYPRTEEQVEFLEKISNIDYVFLIEIKDEMIIERISGRRTCKNGHSWHIKYSPTKKDGLCDICGEELYVRDDDNEEKVKERLRIYHQNHDPILNYYNQKEKLIIVNGDQHIEGVFQDLIKYLVDDLRRKMR</sequence>
<dbReference type="InterPro" id="IPR000850">
    <property type="entry name" value="Adenylat/UMP-CMP_kin"/>
</dbReference>
<comment type="caution">
    <text evidence="5">Lacks conserved residue(s) required for the propagation of feature annotation.</text>
</comment>
<evidence type="ECO:0000256" key="2">
    <source>
        <dbReference type="ARBA" id="ARBA00022727"/>
    </source>
</evidence>
<feature type="binding site" evidence="5">
    <location>
        <position position="173"/>
    </location>
    <ligand>
        <name>AMP</name>
        <dbReference type="ChEBI" id="CHEBI:456215"/>
    </ligand>
</feature>
<comment type="function">
    <text evidence="5">Catalyzes the reversible transfer of the terminal phosphate group between ATP and AMP. Plays an important role in cellular energy homeostasis and in adenine nucleotide metabolism.</text>
</comment>
<feature type="binding site" evidence="5">
    <location>
        <position position="43"/>
    </location>
    <ligand>
        <name>AMP</name>
        <dbReference type="ChEBI" id="CHEBI:456215"/>
    </ligand>
</feature>
<gene>
    <name evidence="5" type="primary">adk</name>
    <name evidence="9" type="ORF">A3A02_03045</name>
</gene>
<dbReference type="PRINTS" id="PR00094">
    <property type="entry name" value="ADENYLTKNASE"/>
</dbReference>
<dbReference type="HAMAP" id="MF_00235">
    <property type="entry name" value="Adenylate_kinase_Adk"/>
    <property type="match status" value="1"/>
</dbReference>
<evidence type="ECO:0000256" key="4">
    <source>
        <dbReference type="ARBA" id="ARBA00022777"/>
    </source>
</evidence>
<dbReference type="GO" id="GO:0004017">
    <property type="term" value="F:AMP kinase activity"/>
    <property type="evidence" value="ECO:0007669"/>
    <property type="project" value="UniProtKB-UniRule"/>
</dbReference>
<feature type="domain" description="Adenylate kinase active site lid" evidence="8">
    <location>
        <begin position="130"/>
        <end position="164"/>
    </location>
</feature>
<comment type="caution">
    <text evidence="9">The sequence shown here is derived from an EMBL/GenBank/DDBJ whole genome shotgun (WGS) entry which is preliminary data.</text>
</comment>
<evidence type="ECO:0000256" key="1">
    <source>
        <dbReference type="ARBA" id="ARBA00022679"/>
    </source>
</evidence>
<feature type="binding site" evidence="5">
    <location>
        <position position="201"/>
    </location>
    <ligand>
        <name>ATP</name>
        <dbReference type="ChEBI" id="CHEBI:30616"/>
    </ligand>
</feature>
<evidence type="ECO:0000259" key="8">
    <source>
        <dbReference type="Pfam" id="PF05191"/>
    </source>
</evidence>
<dbReference type="Proteomes" id="UP000177376">
    <property type="component" value="Unassembled WGS sequence"/>
</dbReference>